<dbReference type="RefSeq" id="WP_344556701.1">
    <property type="nucleotide sequence ID" value="NZ_BAAANS010000051.1"/>
</dbReference>
<dbReference type="EMBL" id="BAAANS010000051">
    <property type="protein sequence ID" value="GAA2115475.1"/>
    <property type="molecule type" value="Genomic_DNA"/>
</dbReference>
<dbReference type="Gene3D" id="3.40.630.30">
    <property type="match status" value="1"/>
</dbReference>
<dbReference type="SUPFAM" id="SSF55729">
    <property type="entry name" value="Acyl-CoA N-acyltransferases (Nat)"/>
    <property type="match status" value="1"/>
</dbReference>
<feature type="domain" description="N-acetyltransferase" evidence="1">
    <location>
        <begin position="112"/>
        <end position="261"/>
    </location>
</feature>
<dbReference type="Proteomes" id="UP001500897">
    <property type="component" value="Unassembled WGS sequence"/>
</dbReference>
<accession>A0ABN2XTP5</accession>
<organism evidence="2 3">
    <name type="scientific">Kitasatospora saccharophila</name>
    <dbReference type="NCBI Taxonomy" id="407973"/>
    <lineage>
        <taxon>Bacteria</taxon>
        <taxon>Bacillati</taxon>
        <taxon>Actinomycetota</taxon>
        <taxon>Actinomycetes</taxon>
        <taxon>Kitasatosporales</taxon>
        <taxon>Streptomycetaceae</taxon>
        <taxon>Kitasatospora</taxon>
    </lineage>
</organism>
<name>A0ABN2XTP5_9ACTN</name>
<evidence type="ECO:0000259" key="1">
    <source>
        <dbReference type="PROSITE" id="PS51186"/>
    </source>
</evidence>
<evidence type="ECO:0000313" key="3">
    <source>
        <dbReference type="Proteomes" id="UP001500897"/>
    </source>
</evidence>
<dbReference type="PROSITE" id="PS51186">
    <property type="entry name" value="GNAT"/>
    <property type="match status" value="1"/>
</dbReference>
<dbReference type="CDD" id="cd04301">
    <property type="entry name" value="NAT_SF"/>
    <property type="match status" value="1"/>
</dbReference>
<dbReference type="Pfam" id="PF00583">
    <property type="entry name" value="Acetyltransf_1"/>
    <property type="match status" value="1"/>
</dbReference>
<dbReference type="InterPro" id="IPR016181">
    <property type="entry name" value="Acyl_CoA_acyltransferase"/>
</dbReference>
<evidence type="ECO:0000313" key="2">
    <source>
        <dbReference type="EMBL" id="GAA2115475.1"/>
    </source>
</evidence>
<reference evidence="2 3" key="1">
    <citation type="journal article" date="2019" name="Int. J. Syst. Evol. Microbiol.">
        <title>The Global Catalogue of Microorganisms (GCM) 10K type strain sequencing project: providing services to taxonomists for standard genome sequencing and annotation.</title>
        <authorList>
            <consortium name="The Broad Institute Genomics Platform"/>
            <consortium name="The Broad Institute Genome Sequencing Center for Infectious Disease"/>
            <person name="Wu L."/>
            <person name="Ma J."/>
        </authorList>
    </citation>
    <scope>NUCLEOTIDE SEQUENCE [LARGE SCALE GENOMIC DNA]</scope>
    <source>
        <strain evidence="2 3">JCM 14559</strain>
    </source>
</reference>
<protein>
    <recommendedName>
        <fullName evidence="1">N-acetyltransferase domain-containing protein</fullName>
    </recommendedName>
</protein>
<proteinExistence type="predicted"/>
<dbReference type="InterPro" id="IPR000182">
    <property type="entry name" value="GNAT_dom"/>
</dbReference>
<comment type="caution">
    <text evidence="2">The sequence shown here is derived from an EMBL/GenBank/DDBJ whole genome shotgun (WGS) entry which is preliminary data.</text>
</comment>
<sequence length="261" mass="26808">MSLSIDEVAAAGAAWVWRPEDAEAVTDPQYTILRLPAYYPFRLSVVSFAPAGPLAGAVDAVLARARTLGPPVLDWQVLLGDPAGLEAELVARGGRLKIGLEILAADLSGGAPELRPPEADVRLSWATDPATARDAAVVEVTGFGGELPPAARIERAAARGAADVPAGRGGRLVAHLDGEPVGTGGVQLVDGVARFTGGVVVPAHRGRGVYRALLAARLSYAVAHGARMALVKGNPTTSGPILQQAGFTVHGQEPVYAVTLS</sequence>
<gene>
    <name evidence="2" type="ORF">GCM10009759_60480</name>
</gene>
<keyword evidence="3" id="KW-1185">Reference proteome</keyword>